<comment type="similarity">
    <text evidence="1 5">Belongs to the TRAFAC class OBG-HflX-like GTPase superfamily. OBG GTPase family.</text>
</comment>
<feature type="binding site" evidence="5">
    <location>
        <begin position="283"/>
        <end position="286"/>
    </location>
    <ligand>
        <name>GTP</name>
        <dbReference type="ChEBI" id="CHEBI:37565"/>
    </ligand>
</feature>
<dbReference type="Gene3D" id="2.70.210.12">
    <property type="entry name" value="GTP1/OBG domain"/>
    <property type="match status" value="1"/>
</dbReference>
<dbReference type="InterPro" id="IPR006074">
    <property type="entry name" value="GTP1-OBG_CS"/>
</dbReference>
<evidence type="ECO:0000256" key="5">
    <source>
        <dbReference type="HAMAP-Rule" id="MF_01454"/>
    </source>
</evidence>
<dbReference type="SUPFAM" id="SSF82051">
    <property type="entry name" value="Obg GTP-binding protein N-terminal domain"/>
    <property type="match status" value="1"/>
</dbReference>
<dbReference type="NCBIfam" id="NF008955">
    <property type="entry name" value="PRK12297.1"/>
    <property type="match status" value="1"/>
</dbReference>
<evidence type="ECO:0000313" key="10">
    <source>
        <dbReference type="Proteomes" id="UP001628193"/>
    </source>
</evidence>
<dbReference type="NCBIfam" id="TIGR02729">
    <property type="entry name" value="Obg_CgtA"/>
    <property type="match status" value="1"/>
</dbReference>
<comment type="subcellular location">
    <subcellularLocation>
        <location evidence="5">Cytoplasm</location>
    </subcellularLocation>
</comment>
<dbReference type="InterPro" id="IPR036726">
    <property type="entry name" value="GTP1_OBG_dom_sf"/>
</dbReference>
<feature type="binding site" evidence="5">
    <location>
        <begin position="166"/>
        <end position="173"/>
    </location>
    <ligand>
        <name>GTP</name>
        <dbReference type="ChEBI" id="CHEBI:37565"/>
    </ligand>
</feature>
<feature type="compositionally biased region" description="Basic and acidic residues" evidence="6">
    <location>
        <begin position="344"/>
        <end position="365"/>
    </location>
</feature>
<organism evidence="9 10">
    <name type="scientific">Candidatus Magnetaquiglobus chichijimensis</name>
    <dbReference type="NCBI Taxonomy" id="3141448"/>
    <lineage>
        <taxon>Bacteria</taxon>
        <taxon>Pseudomonadati</taxon>
        <taxon>Pseudomonadota</taxon>
        <taxon>Magnetococcia</taxon>
        <taxon>Magnetococcales</taxon>
        <taxon>Candidatus Magnetaquicoccaceae</taxon>
        <taxon>Candidatus Magnetaquiglobus</taxon>
    </lineage>
</organism>
<keyword evidence="10" id="KW-1185">Reference proteome</keyword>
<dbReference type="SUPFAM" id="SSF52540">
    <property type="entry name" value="P-loop containing nucleoside triphosphate hydrolases"/>
    <property type="match status" value="1"/>
</dbReference>
<feature type="binding site" evidence="5">
    <location>
        <begin position="213"/>
        <end position="216"/>
    </location>
    <ligand>
        <name>GTP</name>
        <dbReference type="ChEBI" id="CHEBI:37565"/>
    </ligand>
</feature>
<dbReference type="PANTHER" id="PTHR11702:SF31">
    <property type="entry name" value="MITOCHONDRIAL RIBOSOME-ASSOCIATED GTPASE 2"/>
    <property type="match status" value="1"/>
</dbReference>
<comment type="function">
    <text evidence="5">An essential GTPase which binds GTP, GDP and possibly (p)ppGpp with moderate affinity, with high nucleotide exchange rates and a fairly low GTP hydrolysis rate. Plays a role in control of the cell cycle, stress response, ribosome biogenesis and in those bacteria that undergo differentiation, in morphogenesis control.</text>
</comment>
<comment type="cofactor">
    <cofactor evidence="5">
        <name>Mg(2+)</name>
        <dbReference type="ChEBI" id="CHEBI:18420"/>
    </cofactor>
</comment>
<dbReference type="InterPro" id="IPR006073">
    <property type="entry name" value="GTP-bd"/>
</dbReference>
<dbReference type="EC" id="3.6.5.-" evidence="5"/>
<keyword evidence="4 5" id="KW-0342">GTP-binding</keyword>
<dbReference type="Gene3D" id="3.40.50.300">
    <property type="entry name" value="P-loop containing nucleotide triphosphate hydrolases"/>
    <property type="match status" value="1"/>
</dbReference>
<keyword evidence="5 9" id="KW-0378">Hydrolase</keyword>
<dbReference type="PANTHER" id="PTHR11702">
    <property type="entry name" value="DEVELOPMENTALLY REGULATED GTP-BINDING PROTEIN-RELATED"/>
    <property type="match status" value="1"/>
</dbReference>
<dbReference type="Proteomes" id="UP001628193">
    <property type="component" value="Unassembled WGS sequence"/>
</dbReference>
<dbReference type="PROSITE" id="PS00905">
    <property type="entry name" value="GTP1_OBG"/>
    <property type="match status" value="1"/>
</dbReference>
<feature type="domain" description="OBG-type G" evidence="7">
    <location>
        <begin position="160"/>
        <end position="334"/>
    </location>
</feature>
<gene>
    <name evidence="5 9" type="primary">obg</name>
    <name evidence="9" type="ORF">SIID45300_02565</name>
</gene>
<evidence type="ECO:0000256" key="4">
    <source>
        <dbReference type="ARBA" id="ARBA00023134"/>
    </source>
</evidence>
<dbReference type="PIRSF" id="PIRSF002401">
    <property type="entry name" value="GTP_bd_Obg/CgtA"/>
    <property type="match status" value="1"/>
</dbReference>
<evidence type="ECO:0000256" key="6">
    <source>
        <dbReference type="SAM" id="MobiDB-lite"/>
    </source>
</evidence>
<dbReference type="PROSITE" id="PS51710">
    <property type="entry name" value="G_OBG"/>
    <property type="match status" value="1"/>
</dbReference>
<dbReference type="Pfam" id="PF01018">
    <property type="entry name" value="GTP1_OBG"/>
    <property type="match status" value="1"/>
</dbReference>
<dbReference type="InterPro" id="IPR045086">
    <property type="entry name" value="OBG_GTPase"/>
</dbReference>
<keyword evidence="5" id="KW-0963">Cytoplasm</keyword>
<dbReference type="Pfam" id="PF01926">
    <property type="entry name" value="MMR_HSR1"/>
    <property type="match status" value="1"/>
</dbReference>
<dbReference type="NCBIfam" id="NF008954">
    <property type="entry name" value="PRK12296.1"/>
    <property type="match status" value="1"/>
</dbReference>
<evidence type="ECO:0000313" key="9">
    <source>
        <dbReference type="EMBL" id="GAB0058219.1"/>
    </source>
</evidence>
<feature type="binding site" evidence="5">
    <location>
        <begin position="315"/>
        <end position="317"/>
    </location>
    <ligand>
        <name>GTP</name>
        <dbReference type="ChEBI" id="CHEBI:37565"/>
    </ligand>
</feature>
<dbReference type="InterPro" id="IPR014100">
    <property type="entry name" value="GTP-bd_Obg/CgtA"/>
</dbReference>
<dbReference type="PRINTS" id="PR00326">
    <property type="entry name" value="GTP1OBG"/>
</dbReference>
<reference evidence="9 10" key="1">
    <citation type="submission" date="2024-09" db="EMBL/GenBank/DDBJ databases">
        <title>Draft genome sequence of Candidatus Magnetaquicoccaceae bacterium FCR-1.</title>
        <authorList>
            <person name="Shimoshige H."/>
            <person name="Shimamura S."/>
            <person name="Taoka A."/>
            <person name="Kobayashi H."/>
            <person name="Maekawa T."/>
        </authorList>
    </citation>
    <scope>NUCLEOTIDE SEQUENCE [LARGE SCALE GENOMIC DNA]</scope>
    <source>
        <strain evidence="9 10">FCR-1</strain>
    </source>
</reference>
<comment type="caution">
    <text evidence="9">The sequence shown here is derived from an EMBL/GenBank/DDBJ whole genome shotgun (WGS) entry which is preliminary data.</text>
</comment>
<dbReference type="CDD" id="cd01898">
    <property type="entry name" value="Obg"/>
    <property type="match status" value="1"/>
</dbReference>
<feature type="binding site" evidence="5">
    <location>
        <position position="193"/>
    </location>
    <ligand>
        <name>Mg(2+)</name>
        <dbReference type="ChEBI" id="CHEBI:18420"/>
    </ligand>
</feature>
<dbReference type="InterPro" id="IPR031167">
    <property type="entry name" value="G_OBG"/>
</dbReference>
<sequence length="385" mass="41784">MRFLDEVKIFVRSGDGGNGSASFRREKFIPLGGPDGGDGGRGGDVILVADPHLNTLIDFRYQQHFKAKRGTGGMGKCRTGASAPHLEVRVPVGTVARDDADGAVICDLWQAGQRFVIAPGGRGGLGNVHFKSSVNRAPRQCLPGEPGVERWMWLELKLLADVGLVGMPNAGKSTLLSRISAARPKIADYPFTTLVPNLGVVRAGEENSFVVADIPGLVEGAESGKGLGRAFLRHIERCPILVHLVDASPMAEEDPLTRFRLIEEELAAYSPTLASKPCWAVLTKCDLLDEKAREKLFKKFRKGLKSEVEEILWISSATGEGIDALIKGLFKRVKAARRERDPELYHAPLEDAPTKAGRGGERAPSEDEAWDGDGDEDGVECIWVR</sequence>
<protein>
    <recommendedName>
        <fullName evidence="5">GTPase Obg</fullName>
        <ecNumber evidence="5">3.6.5.-</ecNumber>
    </recommendedName>
    <alternativeName>
        <fullName evidence="5">GTP-binding protein Obg</fullName>
    </alternativeName>
</protein>
<accession>A0ABQ0CBF7</accession>
<dbReference type="PROSITE" id="PS51883">
    <property type="entry name" value="OBG"/>
    <property type="match status" value="1"/>
</dbReference>
<feature type="binding site" evidence="5">
    <location>
        <begin position="191"/>
        <end position="195"/>
    </location>
    <ligand>
        <name>GTP</name>
        <dbReference type="ChEBI" id="CHEBI:37565"/>
    </ligand>
</feature>
<feature type="compositionally biased region" description="Acidic residues" evidence="6">
    <location>
        <begin position="366"/>
        <end position="377"/>
    </location>
</feature>
<dbReference type="GO" id="GO:0016787">
    <property type="term" value="F:hydrolase activity"/>
    <property type="evidence" value="ECO:0007669"/>
    <property type="project" value="UniProtKB-KW"/>
</dbReference>
<keyword evidence="3 5" id="KW-0460">Magnesium</keyword>
<dbReference type="HAMAP" id="MF_01454">
    <property type="entry name" value="GTPase_Obg"/>
    <property type="match status" value="1"/>
</dbReference>
<feature type="domain" description="Obg" evidence="8">
    <location>
        <begin position="1"/>
        <end position="159"/>
    </location>
</feature>
<dbReference type="RefSeq" id="WP_420905898.1">
    <property type="nucleotide sequence ID" value="NZ_BAAFGK010000004.1"/>
</dbReference>
<dbReference type="EMBL" id="BAAFGK010000004">
    <property type="protein sequence ID" value="GAB0058219.1"/>
    <property type="molecule type" value="Genomic_DNA"/>
</dbReference>
<evidence type="ECO:0000256" key="1">
    <source>
        <dbReference type="ARBA" id="ARBA00007699"/>
    </source>
</evidence>
<name>A0ABQ0CBF7_9PROT</name>
<comment type="subunit">
    <text evidence="5">Monomer.</text>
</comment>
<evidence type="ECO:0000256" key="3">
    <source>
        <dbReference type="ARBA" id="ARBA00022842"/>
    </source>
</evidence>
<keyword evidence="5" id="KW-0479">Metal-binding</keyword>
<keyword evidence="2 5" id="KW-0547">Nucleotide-binding</keyword>
<evidence type="ECO:0000256" key="2">
    <source>
        <dbReference type="ARBA" id="ARBA00022741"/>
    </source>
</evidence>
<proteinExistence type="inferred from homology"/>
<evidence type="ECO:0000259" key="7">
    <source>
        <dbReference type="PROSITE" id="PS51710"/>
    </source>
</evidence>
<feature type="region of interest" description="Disordered" evidence="6">
    <location>
        <begin position="344"/>
        <end position="377"/>
    </location>
</feature>
<dbReference type="InterPro" id="IPR006169">
    <property type="entry name" value="GTP1_OBG_dom"/>
</dbReference>
<dbReference type="InterPro" id="IPR027417">
    <property type="entry name" value="P-loop_NTPase"/>
</dbReference>
<dbReference type="NCBIfam" id="NF008956">
    <property type="entry name" value="PRK12299.1"/>
    <property type="match status" value="1"/>
</dbReference>
<evidence type="ECO:0000259" key="8">
    <source>
        <dbReference type="PROSITE" id="PS51883"/>
    </source>
</evidence>
<feature type="binding site" evidence="5">
    <location>
        <position position="173"/>
    </location>
    <ligand>
        <name>Mg(2+)</name>
        <dbReference type="ChEBI" id="CHEBI:18420"/>
    </ligand>
</feature>